<evidence type="ECO:0000256" key="3">
    <source>
        <dbReference type="ARBA" id="ARBA00023002"/>
    </source>
</evidence>
<keyword evidence="3" id="KW-0560">Oxidoreductase</keyword>
<evidence type="ECO:0000256" key="2">
    <source>
        <dbReference type="ARBA" id="ARBA00022857"/>
    </source>
</evidence>
<evidence type="ECO:0000313" key="4">
    <source>
        <dbReference type="EMBL" id="KAF4233505.1"/>
    </source>
</evidence>
<keyword evidence="2" id="KW-0521">NADP</keyword>
<protein>
    <recommendedName>
        <fullName evidence="6">NAD(P)-binding protein</fullName>
    </recommendedName>
</protein>
<dbReference type="InterPro" id="IPR051468">
    <property type="entry name" value="Fungal_SecMetab_SDRs"/>
</dbReference>
<dbReference type="InterPro" id="IPR036291">
    <property type="entry name" value="NAD(P)-bd_dom_sf"/>
</dbReference>
<reference evidence="4" key="2">
    <citation type="submission" date="2020-04" db="EMBL/GenBank/DDBJ databases">
        <authorList>
            <person name="Santos R.A.C."/>
            <person name="Steenwyk J.L."/>
            <person name="Rivero-Menendez O."/>
            <person name="Mead M.E."/>
            <person name="Silva L.P."/>
            <person name="Bastos R.W."/>
            <person name="Alastruey-Izquierdo A."/>
            <person name="Goldman G.H."/>
            <person name="Rokas A."/>
        </authorList>
    </citation>
    <scope>NUCLEOTIDE SEQUENCE</scope>
    <source>
        <strain evidence="4">CNM-CM6805</strain>
    </source>
</reference>
<organism evidence="4 5">
    <name type="scientific">Aspergillus fumigatiaffinis</name>
    <dbReference type="NCBI Taxonomy" id="340414"/>
    <lineage>
        <taxon>Eukaryota</taxon>
        <taxon>Fungi</taxon>
        <taxon>Dikarya</taxon>
        <taxon>Ascomycota</taxon>
        <taxon>Pezizomycotina</taxon>
        <taxon>Eurotiomycetes</taxon>
        <taxon>Eurotiomycetidae</taxon>
        <taxon>Eurotiales</taxon>
        <taxon>Aspergillaceae</taxon>
        <taxon>Aspergillus</taxon>
        <taxon>Aspergillus subgen. Fumigati</taxon>
    </lineage>
</organism>
<gene>
    <name evidence="4" type="ORF">CNMCM6805_009162</name>
</gene>
<dbReference type="GO" id="GO:0005737">
    <property type="term" value="C:cytoplasm"/>
    <property type="evidence" value="ECO:0007669"/>
    <property type="project" value="TreeGrafter"/>
</dbReference>
<keyword evidence="5" id="KW-1185">Reference proteome</keyword>
<dbReference type="GO" id="GO:0016491">
    <property type="term" value="F:oxidoreductase activity"/>
    <property type="evidence" value="ECO:0007669"/>
    <property type="project" value="UniProtKB-KW"/>
</dbReference>
<dbReference type="PANTHER" id="PTHR43544:SF7">
    <property type="entry name" value="NADB-LER2"/>
    <property type="match status" value="1"/>
</dbReference>
<name>A0A8H4H1P2_9EURO</name>
<evidence type="ECO:0000256" key="1">
    <source>
        <dbReference type="ARBA" id="ARBA00006484"/>
    </source>
</evidence>
<dbReference type="PANTHER" id="PTHR43544">
    <property type="entry name" value="SHORT-CHAIN DEHYDROGENASE/REDUCTASE"/>
    <property type="match status" value="1"/>
</dbReference>
<evidence type="ECO:0000313" key="5">
    <source>
        <dbReference type="Proteomes" id="UP000653565"/>
    </source>
</evidence>
<dbReference type="Proteomes" id="UP000653565">
    <property type="component" value="Unassembled WGS sequence"/>
</dbReference>
<dbReference type="EMBL" id="JAAAPX010000078">
    <property type="protein sequence ID" value="KAF4233505.1"/>
    <property type="molecule type" value="Genomic_DNA"/>
</dbReference>
<reference evidence="4" key="1">
    <citation type="journal article" date="2020" name="bioRxiv">
        <title>Genomic and phenotypic heterogeneity of clinical isolates of the human pathogens Aspergillus fumigatus, Aspergillus lentulus and Aspergillus fumigatiaffinis.</title>
        <authorList>
            <person name="dos Santos R.A.C."/>
            <person name="Steenwyk J.L."/>
            <person name="Rivero-Menendez O."/>
            <person name="Mead M.E."/>
            <person name="Silva L.P."/>
            <person name="Bastos R.W."/>
            <person name="Alastruey-Izquierdo A."/>
            <person name="Goldman G.H."/>
            <person name="Rokas A."/>
        </authorList>
    </citation>
    <scope>NUCLEOTIDE SEQUENCE</scope>
    <source>
        <strain evidence="4">CNM-CM6805</strain>
    </source>
</reference>
<accession>A0A8H4H1P2</accession>
<dbReference type="Gene3D" id="3.40.50.720">
    <property type="entry name" value="NAD(P)-binding Rossmann-like Domain"/>
    <property type="match status" value="1"/>
</dbReference>
<dbReference type="PRINTS" id="PR00081">
    <property type="entry name" value="GDHRDH"/>
</dbReference>
<comment type="caution">
    <text evidence="4">The sequence shown here is derived from an EMBL/GenBank/DDBJ whole genome shotgun (WGS) entry which is preliminary data.</text>
</comment>
<dbReference type="InterPro" id="IPR002347">
    <property type="entry name" value="SDR_fam"/>
</dbReference>
<sequence length="426" mass="46429">MSRVILVTGANRGIGRGLAAHYLAQPCTTVIETVRDISSGKAKDLSTLPKGRGCGLIIVQLSVDKQSSVAEAAAEIQTQHHIEHIDVVIANAGICNHWGPIQEMADLDVISHFEVNTLGPLRLFKAMAPLLQKASAPKFVYISMLLASISAIEQMPSLTAAYGMSKVAGNYLIKKLDAENKHLIALSIDPGLVQTDMGSRAAKFNGLEKAPVTVEDTVGGITRQIDAASKSTTSGQFSKYFKQHNPGTHPSLNDSCVRKVPLSQIPPELVEDALNGGSKLLERFCAGVWGGYGYAIQRNILARLGRNDSNKVSMLRDKKQLLNSTYEEGTNITNHFVVVGKTPRSVVLWGAHSPSENPGVPRDMENLAEITTDIYRDEGMAEFRLKNIFYNGKERTSKDLFPPPIVWLHFQYCKLLVEAGVSHCKA</sequence>
<dbReference type="AlphaFoldDB" id="A0A8H4H1P2"/>
<dbReference type="CDD" id="cd05325">
    <property type="entry name" value="carb_red_sniffer_like_SDR_c"/>
    <property type="match status" value="1"/>
</dbReference>
<comment type="similarity">
    <text evidence="1">Belongs to the short-chain dehydrogenases/reductases (SDR) family.</text>
</comment>
<dbReference type="SUPFAM" id="SSF51735">
    <property type="entry name" value="NAD(P)-binding Rossmann-fold domains"/>
    <property type="match status" value="1"/>
</dbReference>
<dbReference type="Pfam" id="PF00106">
    <property type="entry name" value="adh_short"/>
    <property type="match status" value="1"/>
</dbReference>
<evidence type="ECO:0008006" key="6">
    <source>
        <dbReference type="Google" id="ProtNLM"/>
    </source>
</evidence>
<proteinExistence type="inferred from homology"/>